<dbReference type="PANTHER" id="PTHR30566">
    <property type="entry name" value="YNAI-RELATED MECHANOSENSITIVE ION CHANNEL"/>
    <property type="match status" value="1"/>
</dbReference>
<dbReference type="PANTHER" id="PTHR30566:SF5">
    <property type="entry name" value="MECHANOSENSITIVE ION CHANNEL PROTEIN 1, MITOCHONDRIAL-RELATED"/>
    <property type="match status" value="1"/>
</dbReference>
<protein>
    <submittedName>
        <fullName evidence="8">Mechanosensitive ion channel</fullName>
    </submittedName>
</protein>
<keyword evidence="4 6" id="KW-1133">Transmembrane helix</keyword>
<dbReference type="InterPro" id="IPR006685">
    <property type="entry name" value="MscS_channel_2nd"/>
</dbReference>
<evidence type="ECO:0000256" key="4">
    <source>
        <dbReference type="ARBA" id="ARBA00022989"/>
    </source>
</evidence>
<dbReference type="SUPFAM" id="SSF82689">
    <property type="entry name" value="Mechanosensitive channel protein MscS (YggB), C-terminal domain"/>
    <property type="match status" value="1"/>
</dbReference>
<feature type="transmembrane region" description="Helical" evidence="6">
    <location>
        <begin position="20"/>
        <end position="40"/>
    </location>
</feature>
<evidence type="ECO:0000256" key="6">
    <source>
        <dbReference type="SAM" id="Phobius"/>
    </source>
</evidence>
<gene>
    <name evidence="8" type="ORF">ENL43_02040</name>
</gene>
<dbReference type="Gene3D" id="1.10.287.1260">
    <property type="match status" value="1"/>
</dbReference>
<dbReference type="GO" id="GO:0005886">
    <property type="term" value="C:plasma membrane"/>
    <property type="evidence" value="ECO:0007669"/>
    <property type="project" value="UniProtKB-SubCell"/>
</dbReference>
<dbReference type="SUPFAM" id="SSF50182">
    <property type="entry name" value="Sm-like ribonucleoproteins"/>
    <property type="match status" value="1"/>
</dbReference>
<name>A0A7V5LTX3_UNCW3</name>
<evidence type="ECO:0000256" key="2">
    <source>
        <dbReference type="ARBA" id="ARBA00022475"/>
    </source>
</evidence>
<evidence type="ECO:0000313" key="8">
    <source>
        <dbReference type="EMBL" id="HHF53129.1"/>
    </source>
</evidence>
<dbReference type="InterPro" id="IPR011066">
    <property type="entry name" value="MscS_channel_C_sf"/>
</dbReference>
<evidence type="ECO:0000256" key="3">
    <source>
        <dbReference type="ARBA" id="ARBA00022692"/>
    </source>
</evidence>
<accession>A0A7V5LTX3</accession>
<evidence type="ECO:0000259" key="7">
    <source>
        <dbReference type="Pfam" id="PF00924"/>
    </source>
</evidence>
<evidence type="ECO:0000256" key="1">
    <source>
        <dbReference type="ARBA" id="ARBA00004651"/>
    </source>
</evidence>
<evidence type="ECO:0000256" key="5">
    <source>
        <dbReference type="ARBA" id="ARBA00023136"/>
    </source>
</evidence>
<dbReference type="GO" id="GO:0055085">
    <property type="term" value="P:transmembrane transport"/>
    <property type="evidence" value="ECO:0007669"/>
    <property type="project" value="InterPro"/>
</dbReference>
<keyword evidence="5 6" id="KW-0472">Membrane</keyword>
<comment type="caution">
    <text evidence="8">The sequence shown here is derived from an EMBL/GenBank/DDBJ whole genome shotgun (WGS) entry which is preliminary data.</text>
</comment>
<organism evidence="8">
    <name type="scientific">candidate division WOR-3 bacterium</name>
    <dbReference type="NCBI Taxonomy" id="2052148"/>
    <lineage>
        <taxon>Bacteria</taxon>
        <taxon>Bacteria division WOR-3</taxon>
    </lineage>
</organism>
<dbReference type="Pfam" id="PF00924">
    <property type="entry name" value="MS_channel_2nd"/>
    <property type="match status" value="1"/>
</dbReference>
<proteinExistence type="predicted"/>
<dbReference type="EMBL" id="DRTX01000107">
    <property type="protein sequence ID" value="HHF53129.1"/>
    <property type="molecule type" value="Genomic_DNA"/>
</dbReference>
<sequence>MLIPIIDWIERNLHISSSIQLRVLLSILLVIFLYVFRIIVIRIVYKKTEDIKLRYRWRKLTSYLAFFIGAIVLFRIWVGGIKNIATFLGLLSAGVAVALRDPISNIAGWLFILWRKPFDVGDRIQIGDHRGDVIDIRVFQFTLMEIGNWVPAEQSTGRILHIPNSRVFTKEIANYDRGFKYIWNEIPVIVTFESNWKKAKEILLEIARRHAEHLTRDAEEKLRKAARKYMIFYTVLTPTVYTSVVDNGIMLSIRYLTLPRKRRNTEQAIWEEILEAFHKEDDIDFAYPTQRMFLNYIEGKIKKENRE</sequence>
<feature type="domain" description="Mechanosensitive ion channel MscS" evidence="7">
    <location>
        <begin position="101"/>
        <end position="177"/>
    </location>
</feature>
<feature type="transmembrane region" description="Helical" evidence="6">
    <location>
        <begin position="84"/>
        <end position="114"/>
    </location>
</feature>
<dbReference type="InterPro" id="IPR010920">
    <property type="entry name" value="LSM_dom_sf"/>
</dbReference>
<feature type="transmembrane region" description="Helical" evidence="6">
    <location>
        <begin position="60"/>
        <end position="78"/>
    </location>
</feature>
<comment type="subcellular location">
    <subcellularLocation>
        <location evidence="1">Cell membrane</location>
        <topology evidence="1">Multi-pass membrane protein</topology>
    </subcellularLocation>
</comment>
<keyword evidence="3 6" id="KW-0812">Transmembrane</keyword>
<reference evidence="8" key="1">
    <citation type="journal article" date="2020" name="mSystems">
        <title>Genome- and Community-Level Interaction Insights into Carbon Utilization and Element Cycling Functions of Hydrothermarchaeota in Hydrothermal Sediment.</title>
        <authorList>
            <person name="Zhou Z."/>
            <person name="Liu Y."/>
            <person name="Xu W."/>
            <person name="Pan J."/>
            <person name="Luo Z.H."/>
            <person name="Li M."/>
        </authorList>
    </citation>
    <scope>NUCLEOTIDE SEQUENCE [LARGE SCALE GENOMIC DNA]</scope>
    <source>
        <strain evidence="8">HyVt-96</strain>
    </source>
</reference>
<keyword evidence="2" id="KW-1003">Cell membrane</keyword>
<dbReference type="Proteomes" id="UP000886050">
    <property type="component" value="Unassembled WGS sequence"/>
</dbReference>
<dbReference type="Gene3D" id="2.30.30.60">
    <property type="match status" value="1"/>
</dbReference>
<dbReference type="Gene3D" id="3.30.70.100">
    <property type="match status" value="1"/>
</dbReference>
<dbReference type="AlphaFoldDB" id="A0A7V5LTX3"/>
<dbReference type="InterPro" id="IPR023408">
    <property type="entry name" value="MscS_beta-dom_sf"/>
</dbReference>